<reference evidence="2 3" key="1">
    <citation type="submission" date="2021-03" db="EMBL/GenBank/DDBJ databases">
        <title>Genomic Encyclopedia of Type Strains, Phase IV (KMG-IV): sequencing the most valuable type-strain genomes for metagenomic binning, comparative biology and taxonomic classification.</title>
        <authorList>
            <person name="Goeker M."/>
        </authorList>
    </citation>
    <scope>NUCLEOTIDE SEQUENCE [LARGE SCALE GENOMIC DNA]</scope>
    <source>
        <strain evidence="2 3">DSM 26048</strain>
    </source>
</reference>
<evidence type="ECO:0000259" key="1">
    <source>
        <dbReference type="SMART" id="SM00860"/>
    </source>
</evidence>
<dbReference type="Proteomes" id="UP001519287">
    <property type="component" value="Unassembled WGS sequence"/>
</dbReference>
<name>A0ABS4IRC8_9BACL</name>
<protein>
    <submittedName>
        <fullName evidence="2">Cell wall assembly regulator SMI1</fullName>
    </submittedName>
</protein>
<keyword evidence="3" id="KW-1185">Reference proteome</keyword>
<dbReference type="InterPro" id="IPR018958">
    <property type="entry name" value="Knr4/Smi1-like_dom"/>
</dbReference>
<dbReference type="SMART" id="SM00860">
    <property type="entry name" value="SMI1_KNR4"/>
    <property type="match status" value="1"/>
</dbReference>
<gene>
    <name evidence="2" type="ORF">J2Z66_001693</name>
</gene>
<comment type="caution">
    <text evidence="2">The sequence shown here is derived from an EMBL/GenBank/DDBJ whole genome shotgun (WGS) entry which is preliminary data.</text>
</comment>
<dbReference type="EMBL" id="JAGGLB010000004">
    <property type="protein sequence ID" value="MBP1990095.1"/>
    <property type="molecule type" value="Genomic_DNA"/>
</dbReference>
<proteinExistence type="predicted"/>
<dbReference type="RefSeq" id="WP_209970898.1">
    <property type="nucleotide sequence ID" value="NZ_JAGGLB010000004.1"/>
</dbReference>
<organism evidence="2 3">
    <name type="scientific">Paenibacillus eucommiae</name>
    <dbReference type="NCBI Taxonomy" id="1355755"/>
    <lineage>
        <taxon>Bacteria</taxon>
        <taxon>Bacillati</taxon>
        <taxon>Bacillota</taxon>
        <taxon>Bacilli</taxon>
        <taxon>Bacillales</taxon>
        <taxon>Paenibacillaceae</taxon>
        <taxon>Paenibacillus</taxon>
    </lineage>
</organism>
<evidence type="ECO:0000313" key="2">
    <source>
        <dbReference type="EMBL" id="MBP1990095.1"/>
    </source>
</evidence>
<dbReference type="SUPFAM" id="SSF160631">
    <property type="entry name" value="SMI1/KNR4-like"/>
    <property type="match status" value="1"/>
</dbReference>
<feature type="domain" description="Knr4/Smi1-like" evidence="1">
    <location>
        <begin position="24"/>
        <end position="136"/>
    </location>
</feature>
<dbReference type="Gene3D" id="3.40.1580.10">
    <property type="entry name" value="SMI1/KNR4-like"/>
    <property type="match status" value="1"/>
</dbReference>
<dbReference type="InterPro" id="IPR037883">
    <property type="entry name" value="Knr4/Smi1-like_sf"/>
</dbReference>
<accession>A0ABS4IRC8</accession>
<evidence type="ECO:0000313" key="3">
    <source>
        <dbReference type="Proteomes" id="UP001519287"/>
    </source>
</evidence>
<sequence length="136" mass="15280">MKLEIIEKIERELSELDGIFRGEPATDEEIAQAEQTLQVTFDSVYVDFIKRFGGSYYKLSIYAFKNSTMLEARTVTDLTLEFRNGGWPGTEDSYVISIDLAGNPIMIKPDGKVVTFDHDFGGTHIVAESFEALLTD</sequence>
<dbReference type="Pfam" id="PF14567">
    <property type="entry name" value="SUKH_5"/>
    <property type="match status" value="1"/>
</dbReference>